<evidence type="ECO:0000256" key="6">
    <source>
        <dbReference type="ARBA" id="ARBA00023054"/>
    </source>
</evidence>
<reference evidence="11 12" key="1">
    <citation type="journal article" date="2023" name="Hortic Res">
        <title>Pangenome of water caltrop reveals structural variations and asymmetric subgenome divergence after allopolyploidization.</title>
        <authorList>
            <person name="Zhang X."/>
            <person name="Chen Y."/>
            <person name="Wang L."/>
            <person name="Yuan Y."/>
            <person name="Fang M."/>
            <person name="Shi L."/>
            <person name="Lu R."/>
            <person name="Comes H.P."/>
            <person name="Ma Y."/>
            <person name="Chen Y."/>
            <person name="Huang G."/>
            <person name="Zhou Y."/>
            <person name="Zheng Z."/>
            <person name="Qiu Y."/>
        </authorList>
    </citation>
    <scope>NUCLEOTIDE SEQUENCE [LARGE SCALE GENOMIC DNA]</scope>
    <source>
        <tissue evidence="11">Roots</tissue>
    </source>
</reference>
<evidence type="ECO:0000256" key="3">
    <source>
        <dbReference type="ARBA" id="ARBA00022692"/>
    </source>
</evidence>
<evidence type="ECO:0000256" key="7">
    <source>
        <dbReference type="ARBA" id="ARBA00023136"/>
    </source>
</evidence>
<dbReference type="AlphaFoldDB" id="A0AAN7K4K0"/>
<comment type="subcellular location">
    <subcellularLocation>
        <location evidence="1 8">Membrane</location>
        <topology evidence="1 8">Single-pass type I membrane protein</topology>
    </subcellularLocation>
</comment>
<evidence type="ECO:0000256" key="5">
    <source>
        <dbReference type="ARBA" id="ARBA00022989"/>
    </source>
</evidence>
<dbReference type="Pfam" id="PF01105">
    <property type="entry name" value="EMP24_GP25L"/>
    <property type="match status" value="1"/>
</dbReference>
<evidence type="ECO:0000256" key="1">
    <source>
        <dbReference type="ARBA" id="ARBA00004479"/>
    </source>
</evidence>
<gene>
    <name evidence="11" type="ORF">SAY87_005333</name>
</gene>
<evidence type="ECO:0000259" key="10">
    <source>
        <dbReference type="PROSITE" id="PS50866"/>
    </source>
</evidence>
<keyword evidence="12" id="KW-1185">Reference proteome</keyword>
<proteinExistence type="inferred from homology"/>
<protein>
    <recommendedName>
        <fullName evidence="10">GOLD domain-containing protein</fullName>
    </recommendedName>
</protein>
<keyword evidence="3 8" id="KW-0812">Transmembrane</keyword>
<keyword evidence="5" id="KW-1133">Transmembrane helix</keyword>
<comment type="caution">
    <text evidence="11">The sequence shown here is derived from an EMBL/GenBank/DDBJ whole genome shotgun (WGS) entry which is preliminary data.</text>
</comment>
<name>A0AAN7K4K0_9MYRT</name>
<comment type="similarity">
    <text evidence="2 8">Belongs to the EMP24/GP25L family.</text>
</comment>
<dbReference type="SMART" id="SM01190">
    <property type="entry name" value="EMP24_GP25L"/>
    <property type="match status" value="1"/>
</dbReference>
<evidence type="ECO:0000256" key="9">
    <source>
        <dbReference type="SAM" id="Coils"/>
    </source>
</evidence>
<keyword evidence="6 9" id="KW-0175">Coiled coil</keyword>
<evidence type="ECO:0000256" key="4">
    <source>
        <dbReference type="ARBA" id="ARBA00022729"/>
    </source>
</evidence>
<sequence length="281" mass="31118">MQVNLLRGRDVGPSLLSLPPSLPPGPRSSGIYSSIELASPLSLKSHFTSVPHDESIAVLRSPSCGGAVFCIACAALRFDLQSGHTKCIAEDIKGNSTTVGKYSIVNPTEGHPLPESHKLTVRVTSATRKNYHSTEKVEAGQLAFTTAEAGDYMVCFLATDHKPEITMTVDFEWKSGVAARDWCMVAKKNKIEVMEFELKQLQETITSIHEEMLYLREREEEMQELNQATNVNMGRLSFLSLGVCFSCWIAVVALEDLLLEEEDHLKFFPGDIVCSTFIYIV</sequence>
<dbReference type="PANTHER" id="PTHR22811">
    <property type="entry name" value="TRANSMEMBRANE EMP24 DOMAIN-CONTAINING PROTEIN"/>
    <property type="match status" value="1"/>
</dbReference>
<dbReference type="InterPro" id="IPR015720">
    <property type="entry name" value="Emp24-like"/>
</dbReference>
<feature type="domain" description="GOLD" evidence="10">
    <location>
        <begin position="85"/>
        <end position="200"/>
    </location>
</feature>
<dbReference type="PROSITE" id="PS50866">
    <property type="entry name" value="GOLD"/>
    <property type="match status" value="1"/>
</dbReference>
<dbReference type="Proteomes" id="UP001345219">
    <property type="component" value="Chromosome 5"/>
</dbReference>
<dbReference type="InterPro" id="IPR009038">
    <property type="entry name" value="GOLD_dom"/>
</dbReference>
<feature type="coiled-coil region" evidence="9">
    <location>
        <begin position="184"/>
        <end position="211"/>
    </location>
</feature>
<dbReference type="EMBL" id="JAXIOK010000010">
    <property type="protein sequence ID" value="KAK4760440.1"/>
    <property type="molecule type" value="Genomic_DNA"/>
</dbReference>
<evidence type="ECO:0000256" key="8">
    <source>
        <dbReference type="RuleBase" id="RU003827"/>
    </source>
</evidence>
<accession>A0AAN7K4K0</accession>
<evidence type="ECO:0000313" key="12">
    <source>
        <dbReference type="Proteomes" id="UP001345219"/>
    </source>
</evidence>
<dbReference type="GO" id="GO:0016020">
    <property type="term" value="C:membrane"/>
    <property type="evidence" value="ECO:0007669"/>
    <property type="project" value="UniProtKB-SubCell"/>
</dbReference>
<keyword evidence="7" id="KW-0472">Membrane</keyword>
<keyword evidence="4" id="KW-0732">Signal</keyword>
<organism evidence="11 12">
    <name type="scientific">Trapa incisa</name>
    <dbReference type="NCBI Taxonomy" id="236973"/>
    <lineage>
        <taxon>Eukaryota</taxon>
        <taxon>Viridiplantae</taxon>
        <taxon>Streptophyta</taxon>
        <taxon>Embryophyta</taxon>
        <taxon>Tracheophyta</taxon>
        <taxon>Spermatophyta</taxon>
        <taxon>Magnoliopsida</taxon>
        <taxon>eudicotyledons</taxon>
        <taxon>Gunneridae</taxon>
        <taxon>Pentapetalae</taxon>
        <taxon>rosids</taxon>
        <taxon>malvids</taxon>
        <taxon>Myrtales</taxon>
        <taxon>Lythraceae</taxon>
        <taxon>Trapa</taxon>
    </lineage>
</organism>
<evidence type="ECO:0000313" key="11">
    <source>
        <dbReference type="EMBL" id="KAK4760440.1"/>
    </source>
</evidence>
<evidence type="ECO:0000256" key="2">
    <source>
        <dbReference type="ARBA" id="ARBA00007104"/>
    </source>
</evidence>